<dbReference type="GO" id="GO:0016791">
    <property type="term" value="F:phosphatase activity"/>
    <property type="evidence" value="ECO:0007669"/>
    <property type="project" value="TreeGrafter"/>
</dbReference>
<dbReference type="SUPFAM" id="SSF53254">
    <property type="entry name" value="Phosphoglycerate mutase-like"/>
    <property type="match status" value="1"/>
</dbReference>
<dbReference type="Gene3D" id="3.40.50.1240">
    <property type="entry name" value="Phosphoglycerate mutase-like"/>
    <property type="match status" value="1"/>
</dbReference>
<dbReference type="PANTHER" id="PTHR48100:SF1">
    <property type="entry name" value="HISTIDINE PHOSPHATASE FAMILY PROTEIN-RELATED"/>
    <property type="match status" value="1"/>
</dbReference>
<dbReference type="EMBL" id="AUZY01003266">
    <property type="protein sequence ID" value="EQD70101.1"/>
    <property type="molecule type" value="Genomic_DNA"/>
</dbReference>
<comment type="caution">
    <text evidence="1">The sequence shown here is derived from an EMBL/GenBank/DDBJ whole genome shotgun (WGS) entry which is preliminary data.</text>
</comment>
<dbReference type="InterPro" id="IPR029033">
    <property type="entry name" value="His_PPase_superfam"/>
</dbReference>
<dbReference type="PANTHER" id="PTHR48100">
    <property type="entry name" value="BROAD-SPECIFICITY PHOSPHATASE YOR283W-RELATED"/>
    <property type="match status" value="1"/>
</dbReference>
<reference evidence="1" key="1">
    <citation type="submission" date="2013-08" db="EMBL/GenBank/DDBJ databases">
        <authorList>
            <person name="Mendez C."/>
            <person name="Richter M."/>
            <person name="Ferrer M."/>
            <person name="Sanchez J."/>
        </authorList>
    </citation>
    <scope>NUCLEOTIDE SEQUENCE</scope>
</reference>
<dbReference type="SMART" id="SM00855">
    <property type="entry name" value="PGAM"/>
    <property type="match status" value="1"/>
</dbReference>
<accession>T1BB45</accession>
<name>T1BB45_9ZZZZ</name>
<sequence>AVLVRHGESEANILRILDDDVNAKYHLTDTGKGQVQYALTQLKKLKLELVVSSPILRARETAEILAESLGLSVEVDPDLKEAGQGTFSQNGYDQLPPLYRNFTGQESWDAIVDRMLRALERHEGNCIAVSHALPIRCLLSSYMGIKDEASAFGIQVETASMSCVDVSERKVLSAGSYVISNSVSRRFS</sequence>
<dbReference type="AlphaFoldDB" id="T1BB45"/>
<keyword evidence="1" id="KW-0378">Hydrolase</keyword>
<organism evidence="1">
    <name type="scientific">mine drainage metagenome</name>
    <dbReference type="NCBI Taxonomy" id="410659"/>
    <lineage>
        <taxon>unclassified sequences</taxon>
        <taxon>metagenomes</taxon>
        <taxon>ecological metagenomes</taxon>
    </lineage>
</organism>
<reference evidence="1" key="2">
    <citation type="journal article" date="2014" name="ISME J.">
        <title>Microbial stratification in low pH oxic and suboxic macroscopic growths along an acid mine drainage.</title>
        <authorList>
            <person name="Mendez-Garcia C."/>
            <person name="Mesa V."/>
            <person name="Sprenger R.R."/>
            <person name="Richter M."/>
            <person name="Diez M.S."/>
            <person name="Solano J."/>
            <person name="Bargiela R."/>
            <person name="Golyshina O.V."/>
            <person name="Manteca A."/>
            <person name="Ramos J.L."/>
            <person name="Gallego J.R."/>
            <person name="Llorente I."/>
            <person name="Martins Dos Santos V.A."/>
            <person name="Jensen O.N."/>
            <person name="Pelaez A.I."/>
            <person name="Sanchez J."/>
            <person name="Ferrer M."/>
        </authorList>
    </citation>
    <scope>NUCLEOTIDE SEQUENCE</scope>
</reference>
<protein>
    <submittedName>
        <fullName evidence="1">Phosphoglycerate mutase domain protein</fullName>
        <ecNumber evidence="1">3.1.3.13</ecNumber>
    </submittedName>
</protein>
<dbReference type="CDD" id="cd07067">
    <property type="entry name" value="HP_PGM_like"/>
    <property type="match status" value="1"/>
</dbReference>
<proteinExistence type="predicted"/>
<dbReference type="InterPro" id="IPR050275">
    <property type="entry name" value="PGM_Phosphatase"/>
</dbReference>
<dbReference type="Pfam" id="PF00300">
    <property type="entry name" value="His_Phos_1"/>
    <property type="match status" value="1"/>
</dbReference>
<gene>
    <name evidence="1" type="ORF">B1B_05178</name>
</gene>
<dbReference type="EC" id="3.1.3.13" evidence="1"/>
<dbReference type="InterPro" id="IPR013078">
    <property type="entry name" value="His_Pase_superF_clade-1"/>
</dbReference>
<dbReference type="GO" id="GO:0005737">
    <property type="term" value="C:cytoplasm"/>
    <property type="evidence" value="ECO:0007669"/>
    <property type="project" value="TreeGrafter"/>
</dbReference>
<feature type="non-terminal residue" evidence="1">
    <location>
        <position position="1"/>
    </location>
</feature>
<evidence type="ECO:0000313" key="1">
    <source>
        <dbReference type="EMBL" id="EQD70101.1"/>
    </source>
</evidence>